<dbReference type="HOGENOM" id="CLU_3292402_0_0_3"/>
<dbReference type="Proteomes" id="UP000034103">
    <property type="component" value="Chromosome"/>
</dbReference>
<dbReference type="AlphaFoldDB" id="A0A0F6U6Y8"/>
<dbReference type="EMBL" id="CP011304">
    <property type="protein sequence ID" value="AKE66141.1"/>
    <property type="molecule type" value="Genomic_DNA"/>
</dbReference>
<dbReference type="PATRIC" id="fig|1641812.3.peg.3947"/>
<accession>A0A0F6U6Y8</accession>
<proteinExistence type="predicted"/>
<name>A0A0F6U6Y8_MICAE</name>
<protein>
    <submittedName>
        <fullName evidence="1">Uncharacterized protein</fullName>
    </submittedName>
</protein>
<evidence type="ECO:0000313" key="1">
    <source>
        <dbReference type="EMBL" id="AKE66141.1"/>
    </source>
</evidence>
<sequence>MTFRLIVIFFGQGWENRYLALELRSGLIFGRHCQPLTLPR</sequence>
<reference evidence="1 2" key="1">
    <citation type="journal article" date="2015" name="Genome Announc.">
        <title>Complete Genome Sequence of Microcystis aeruginosa NIES-2549, a Bloom-Forming Cyanobacterium from Lake Kasumigaura, Japan.</title>
        <authorList>
            <person name="Yamaguchi H."/>
            <person name="Suzuki S."/>
            <person name="Tanabe Y."/>
            <person name="Osana Y."/>
            <person name="Shimura Y."/>
            <person name="Ishida K."/>
            <person name="Kawachi M."/>
        </authorList>
    </citation>
    <scope>NUCLEOTIDE SEQUENCE [LARGE SCALE GENOMIC DNA]</scope>
    <source>
        <strain evidence="1 2">NIES-2549</strain>
    </source>
</reference>
<organism evidence="1 2">
    <name type="scientific">Microcystis aeruginosa NIES-2549</name>
    <dbReference type="NCBI Taxonomy" id="1641812"/>
    <lineage>
        <taxon>Bacteria</taxon>
        <taxon>Bacillati</taxon>
        <taxon>Cyanobacteriota</taxon>
        <taxon>Cyanophyceae</taxon>
        <taxon>Oscillatoriophycideae</taxon>
        <taxon>Chroococcales</taxon>
        <taxon>Microcystaceae</taxon>
        <taxon>Microcystis</taxon>
    </lineage>
</organism>
<gene>
    <name evidence="1" type="ORF">MYAER_3811</name>
</gene>
<evidence type="ECO:0000313" key="2">
    <source>
        <dbReference type="Proteomes" id="UP000034103"/>
    </source>
</evidence>